<evidence type="ECO:0000256" key="4">
    <source>
        <dbReference type="PIRSR" id="PIRSR005739-1"/>
    </source>
</evidence>
<comment type="caution">
    <text evidence="6">The sequence shown here is derived from an EMBL/GenBank/DDBJ whole genome shotgun (WGS) entry which is preliminary data.</text>
</comment>
<dbReference type="InterPro" id="IPR016461">
    <property type="entry name" value="COMT-like"/>
</dbReference>
<reference evidence="6" key="1">
    <citation type="submission" date="2016-04" db="EMBL/GenBank/DDBJ databases">
        <authorList>
            <person name="Nguyen H.D."/>
            <person name="Samba Siva P."/>
            <person name="Cullis J."/>
            <person name="Levesque C.A."/>
            <person name="Hambleton S."/>
        </authorList>
    </citation>
    <scope>NUCLEOTIDE SEQUENCE</scope>
    <source>
        <strain evidence="6">DAOMC 236426</strain>
    </source>
</reference>
<dbReference type="PROSITE" id="PS51683">
    <property type="entry name" value="SAM_OMT_II"/>
    <property type="match status" value="1"/>
</dbReference>
<protein>
    <recommendedName>
        <fullName evidence="5">O-methyltransferase C-terminal domain-containing protein</fullName>
    </recommendedName>
</protein>
<dbReference type="PANTHER" id="PTHR43712">
    <property type="entry name" value="PUTATIVE (AFU_ORTHOLOGUE AFUA_4G14580)-RELATED"/>
    <property type="match status" value="1"/>
</dbReference>
<dbReference type="InterPro" id="IPR036390">
    <property type="entry name" value="WH_DNA-bd_sf"/>
</dbReference>
<organism evidence="6 7">
    <name type="scientific">Tilletia controversa</name>
    <name type="common">dwarf bunt fungus</name>
    <dbReference type="NCBI Taxonomy" id="13291"/>
    <lineage>
        <taxon>Eukaryota</taxon>
        <taxon>Fungi</taxon>
        <taxon>Dikarya</taxon>
        <taxon>Basidiomycota</taxon>
        <taxon>Ustilaginomycotina</taxon>
        <taxon>Exobasidiomycetes</taxon>
        <taxon>Tilletiales</taxon>
        <taxon>Tilletiaceae</taxon>
        <taxon>Tilletia</taxon>
    </lineage>
</organism>
<dbReference type="Pfam" id="PF00891">
    <property type="entry name" value="Methyltransf_2"/>
    <property type="match status" value="1"/>
</dbReference>
<dbReference type="SUPFAM" id="SSF53335">
    <property type="entry name" value="S-adenosyl-L-methionine-dependent methyltransferases"/>
    <property type="match status" value="1"/>
</dbReference>
<dbReference type="AlphaFoldDB" id="A0A8X7MJE1"/>
<dbReference type="InterPro" id="IPR001077">
    <property type="entry name" value="COMT_C"/>
</dbReference>
<evidence type="ECO:0000259" key="5">
    <source>
        <dbReference type="Pfam" id="PF00891"/>
    </source>
</evidence>
<proteinExistence type="predicted"/>
<dbReference type="InterPro" id="IPR029063">
    <property type="entry name" value="SAM-dependent_MTases_sf"/>
</dbReference>
<name>A0A8X7MJE1_9BASI</name>
<feature type="domain" description="O-methyltransferase C-terminal" evidence="5">
    <location>
        <begin position="142"/>
        <end position="360"/>
    </location>
</feature>
<dbReference type="Gene3D" id="3.40.50.150">
    <property type="entry name" value="Vaccinia Virus protein VP39"/>
    <property type="match status" value="1"/>
</dbReference>
<dbReference type="Gene3D" id="1.10.10.10">
    <property type="entry name" value="Winged helix-like DNA-binding domain superfamily/Winged helix DNA-binding domain"/>
    <property type="match status" value="1"/>
</dbReference>
<dbReference type="InterPro" id="IPR036388">
    <property type="entry name" value="WH-like_DNA-bd_sf"/>
</dbReference>
<reference evidence="6" key="2">
    <citation type="journal article" date="2019" name="IMA Fungus">
        <title>Genome sequencing and comparison of five Tilletia species to identify candidate genes for the detection of regulated species infecting wheat.</title>
        <authorList>
            <person name="Nguyen H.D.T."/>
            <person name="Sultana T."/>
            <person name="Kesanakurti P."/>
            <person name="Hambleton S."/>
        </authorList>
    </citation>
    <scope>NUCLEOTIDE SEQUENCE</scope>
    <source>
        <strain evidence="6">DAOMC 236426</strain>
    </source>
</reference>
<accession>A0A8X7MJE1</accession>
<dbReference type="Proteomes" id="UP000077684">
    <property type="component" value="Unassembled WGS sequence"/>
</dbReference>
<gene>
    <name evidence="6" type="ORF">A4X06_0g9129</name>
</gene>
<evidence type="ECO:0000256" key="1">
    <source>
        <dbReference type="ARBA" id="ARBA00022603"/>
    </source>
</evidence>
<dbReference type="SUPFAM" id="SSF46785">
    <property type="entry name" value="Winged helix' DNA-binding domain"/>
    <property type="match status" value="1"/>
</dbReference>
<sequence>MRSRPFTPPLYCAKLALSSLDSASIGVVAKHHVADIIHKHDPDATKGVPIATIAQEAGIDSRHLARILRSLASQHVFLELAPDVFTNTRHAGPLRSNTSTSCVNAYTHWTWDVLPAASKLDECLSDKEHSSGFSVAHSGAARAFGGVFWDVLAKDPERGRIFNEAMKESTEHISIGDSIFEDVPWENDFAVKNPKGVFVDVGAGAGHQALRIAPKLPGWEFVIEDLPNVLEASAKELWTTRGSQYNYRLVPQNFFEAQSVKGADVYYMKHIIHDWPDKESIQILKNIRDVADPSRTRLLISDIIIEPALPPTSSSAPLLANLGGGSSMAHKVDMIMMALLEAQERTKAEFEENVLAPAGWKLVKIHKIRSHYRLSVLECVPI</sequence>
<evidence type="ECO:0000256" key="2">
    <source>
        <dbReference type="ARBA" id="ARBA00022679"/>
    </source>
</evidence>
<feature type="active site" description="Proton acceptor" evidence="4">
    <location>
        <position position="273"/>
    </location>
</feature>
<keyword evidence="7" id="KW-1185">Reference proteome</keyword>
<dbReference type="GO" id="GO:0032259">
    <property type="term" value="P:methylation"/>
    <property type="evidence" value="ECO:0007669"/>
    <property type="project" value="UniProtKB-KW"/>
</dbReference>
<keyword evidence="1" id="KW-0489">Methyltransferase</keyword>
<dbReference type="EMBL" id="LWDE02002404">
    <property type="protein sequence ID" value="KAE8237741.1"/>
    <property type="molecule type" value="Genomic_DNA"/>
</dbReference>
<dbReference type="GO" id="GO:0008171">
    <property type="term" value="F:O-methyltransferase activity"/>
    <property type="evidence" value="ECO:0007669"/>
    <property type="project" value="InterPro"/>
</dbReference>
<dbReference type="PANTHER" id="PTHR43712:SF2">
    <property type="entry name" value="O-METHYLTRANSFERASE CICE"/>
    <property type="match status" value="1"/>
</dbReference>
<evidence type="ECO:0000256" key="3">
    <source>
        <dbReference type="ARBA" id="ARBA00022691"/>
    </source>
</evidence>
<keyword evidence="2" id="KW-0808">Transferase</keyword>
<evidence type="ECO:0000313" key="7">
    <source>
        <dbReference type="Proteomes" id="UP000077684"/>
    </source>
</evidence>
<evidence type="ECO:0000313" key="6">
    <source>
        <dbReference type="EMBL" id="KAE8237741.1"/>
    </source>
</evidence>
<keyword evidence="3" id="KW-0949">S-adenosyl-L-methionine</keyword>
<dbReference type="PIRSF" id="PIRSF005739">
    <property type="entry name" value="O-mtase"/>
    <property type="match status" value="1"/>
</dbReference>